<dbReference type="InterPro" id="IPR000157">
    <property type="entry name" value="TIR_dom"/>
</dbReference>
<keyword evidence="5" id="KW-1185">Reference proteome</keyword>
<dbReference type="InterPro" id="IPR019734">
    <property type="entry name" value="TPR_rpt"/>
</dbReference>
<dbReference type="SMART" id="SM00255">
    <property type="entry name" value="TIR"/>
    <property type="match status" value="1"/>
</dbReference>
<name>A0ABU7GE32_9SPHN</name>
<dbReference type="Pfam" id="PF13181">
    <property type="entry name" value="TPR_8"/>
    <property type="match status" value="1"/>
</dbReference>
<feature type="transmembrane region" description="Helical" evidence="2">
    <location>
        <begin position="152"/>
        <end position="172"/>
    </location>
</feature>
<keyword evidence="2" id="KW-0472">Membrane</keyword>
<dbReference type="EMBL" id="JAZDQV010000005">
    <property type="protein sequence ID" value="MEE1877353.1"/>
    <property type="molecule type" value="Genomic_DNA"/>
</dbReference>
<dbReference type="Gene3D" id="3.40.50.10070">
    <property type="entry name" value="TolB, N-terminal domain"/>
    <property type="match status" value="1"/>
</dbReference>
<evidence type="ECO:0000313" key="5">
    <source>
        <dbReference type="Proteomes" id="UP001343492"/>
    </source>
</evidence>
<feature type="domain" description="TIR" evidence="3">
    <location>
        <begin position="1"/>
        <end position="126"/>
    </location>
</feature>
<keyword evidence="2" id="KW-1133">Transmembrane helix</keyword>
<accession>A0ABU7GE32</accession>
<dbReference type="Pfam" id="PF13676">
    <property type="entry name" value="TIR_2"/>
    <property type="match status" value="1"/>
</dbReference>
<dbReference type="SUPFAM" id="SSF48452">
    <property type="entry name" value="TPR-like"/>
    <property type="match status" value="1"/>
</dbReference>
<evidence type="ECO:0000259" key="3">
    <source>
        <dbReference type="PROSITE" id="PS50104"/>
    </source>
</evidence>
<dbReference type="SUPFAM" id="SSF52200">
    <property type="entry name" value="Toll/Interleukin receptor TIR domain"/>
    <property type="match status" value="1"/>
</dbReference>
<dbReference type="PROSITE" id="PS50293">
    <property type="entry name" value="TPR_REGION"/>
    <property type="match status" value="1"/>
</dbReference>
<evidence type="ECO:0000313" key="4">
    <source>
        <dbReference type="EMBL" id="MEE1877353.1"/>
    </source>
</evidence>
<dbReference type="PROSITE" id="PS50005">
    <property type="entry name" value="TPR"/>
    <property type="match status" value="1"/>
</dbReference>
<gene>
    <name evidence="4" type="ORF">VRS74_06600</name>
</gene>
<dbReference type="InterPro" id="IPR035897">
    <property type="entry name" value="Toll_tir_struct_dom_sf"/>
</dbReference>
<sequence length="668" mass="73686">MSDVFLSYARADQAKIEQLAAALKERGFSLWWDRQIEGGRHFAKDIEREITAAKAVIVAWSEHSIESHWVLDEASYARDEGKLLPISLDGIMPPLGYRQIQSIDFVAWPTDSSRLDGLLRALTLLTGEDASRNSTLNSAATPSPLSGKRKSLVLASAGAIALALAGGGYLAFTGFPGGGAAQASESVGLAILPFKVTGDASEAERQLGSGLAEVLNSSLSGLPRLALTSNLSTAQLIDEGQTIAEIGKQLNVGHVVEGQVRFEGSDAILTLALIDAATSRKIWSETFREDRRSISLLTMRFTTELGSVLRSRFGVGQGRLADNSNVDQNAYEAYLRGMQHLWARAVFGNRQQGFLELTQATRLAPDFADAHAALAFLVITSNAWDFSLSLTEWQEVAEAATRRALALDPENLLAQVADYMVPATFGGEIAGAIEGFEQLVRDHPDYAPAQYLLGYTLASVGEHQQAIVHYREALRIDPVDPIFNAFYGESLLALGDYPELRRRAMECTDCLIAIQYWLYGLIWVADDRQFAQDYERLFERWAAEGGGDPREIEEARRVGIAVRERRPFAWRTEPDPDFVLAVVAYDTVGDYQAALDQLDRYPYEVMPGYQLILLLDIPRDELPEAVRADPRYHAPFANPGIQSIVAERRRRGHLRNLPVFPVKAYEGP</sequence>
<proteinExistence type="predicted"/>
<organism evidence="4 5">
    <name type="scientific">Altererythrobacter litoralis</name>
    <dbReference type="NCBI Taxonomy" id="3113904"/>
    <lineage>
        <taxon>Bacteria</taxon>
        <taxon>Pseudomonadati</taxon>
        <taxon>Pseudomonadota</taxon>
        <taxon>Alphaproteobacteria</taxon>
        <taxon>Sphingomonadales</taxon>
        <taxon>Erythrobacteraceae</taxon>
        <taxon>Altererythrobacter</taxon>
    </lineage>
</organism>
<evidence type="ECO:0000256" key="2">
    <source>
        <dbReference type="SAM" id="Phobius"/>
    </source>
</evidence>
<evidence type="ECO:0000256" key="1">
    <source>
        <dbReference type="PROSITE-ProRule" id="PRU00339"/>
    </source>
</evidence>
<dbReference type="Gene3D" id="3.40.50.10140">
    <property type="entry name" value="Toll/interleukin-1 receptor homology (TIR) domain"/>
    <property type="match status" value="1"/>
</dbReference>
<dbReference type="InterPro" id="IPR011990">
    <property type="entry name" value="TPR-like_helical_dom_sf"/>
</dbReference>
<reference evidence="4 5" key="1">
    <citation type="submission" date="2024-01" db="EMBL/GenBank/DDBJ databases">
        <title>The genome sequence of Erythrobacteraceae sp. strain 1XM1-14.</title>
        <authorList>
            <person name="Liu Y."/>
        </authorList>
    </citation>
    <scope>NUCLEOTIDE SEQUENCE [LARGE SCALE GENOMIC DNA]</scope>
    <source>
        <strain evidence="4 5">1XM1-14</strain>
    </source>
</reference>
<feature type="repeat" description="TPR" evidence="1">
    <location>
        <begin position="447"/>
        <end position="480"/>
    </location>
</feature>
<keyword evidence="1" id="KW-0802">TPR repeat</keyword>
<dbReference type="SMART" id="SM00028">
    <property type="entry name" value="TPR"/>
    <property type="match status" value="1"/>
</dbReference>
<dbReference type="PROSITE" id="PS50104">
    <property type="entry name" value="TIR"/>
    <property type="match status" value="1"/>
</dbReference>
<comment type="caution">
    <text evidence="4">The sequence shown here is derived from an EMBL/GenBank/DDBJ whole genome shotgun (WGS) entry which is preliminary data.</text>
</comment>
<keyword evidence="2" id="KW-0812">Transmembrane</keyword>
<protein>
    <submittedName>
        <fullName evidence="4">TIR domain-containing protein</fullName>
    </submittedName>
</protein>
<dbReference type="Proteomes" id="UP001343492">
    <property type="component" value="Unassembled WGS sequence"/>
</dbReference>
<dbReference type="RefSeq" id="WP_354144459.1">
    <property type="nucleotide sequence ID" value="NZ_JAZDQV010000005.1"/>
</dbReference>
<dbReference type="Gene3D" id="1.25.40.10">
    <property type="entry name" value="Tetratricopeptide repeat domain"/>
    <property type="match status" value="1"/>
</dbReference>